<name>A0A4R8G7Y9_9FIRM</name>
<dbReference type="InterPro" id="IPR054696">
    <property type="entry name" value="GTP-eEF1A_C"/>
</dbReference>
<evidence type="ECO:0000256" key="1">
    <source>
        <dbReference type="ARBA" id="ARBA00012391"/>
    </source>
</evidence>
<dbReference type="InterPro" id="IPR031157">
    <property type="entry name" value="G_TR_CS"/>
</dbReference>
<comment type="caution">
    <text evidence="8">The sequence shown here is derived from an EMBL/GenBank/DDBJ whole genome shotgun (WGS) entry which is preliminary data.</text>
</comment>
<keyword evidence="5" id="KW-0067">ATP-binding</keyword>
<dbReference type="CDD" id="cd04166">
    <property type="entry name" value="CysN_ATPS"/>
    <property type="match status" value="1"/>
</dbReference>
<keyword evidence="6" id="KW-0342">GTP-binding</keyword>
<accession>A0A4R8G7Y9</accession>
<dbReference type="PRINTS" id="PR00315">
    <property type="entry name" value="ELONGATNFCT"/>
</dbReference>
<evidence type="ECO:0000256" key="4">
    <source>
        <dbReference type="ARBA" id="ARBA00022741"/>
    </source>
</evidence>
<proteinExistence type="predicted"/>
<dbReference type="InterPro" id="IPR000795">
    <property type="entry name" value="T_Tr_GTP-bd_dom"/>
</dbReference>
<dbReference type="AlphaFoldDB" id="A0A4R8G7Y9"/>
<dbReference type="PROSITE" id="PS51722">
    <property type="entry name" value="G_TR_2"/>
    <property type="match status" value="1"/>
</dbReference>
<evidence type="ECO:0000256" key="2">
    <source>
        <dbReference type="ARBA" id="ARBA00022679"/>
    </source>
</evidence>
<protein>
    <recommendedName>
        <fullName evidence="1">sulfate adenylyltransferase</fullName>
        <ecNumber evidence="1">2.7.7.4</ecNumber>
    </recommendedName>
</protein>
<dbReference type="Proteomes" id="UP000295472">
    <property type="component" value="Unassembled WGS sequence"/>
</dbReference>
<keyword evidence="2" id="KW-0808">Transferase</keyword>
<gene>
    <name evidence="8" type="ORF">C7954_12725</name>
</gene>
<evidence type="ECO:0000313" key="8">
    <source>
        <dbReference type="EMBL" id="TDX41406.1"/>
    </source>
</evidence>
<dbReference type="InterPro" id="IPR027417">
    <property type="entry name" value="P-loop_NTPase"/>
</dbReference>
<dbReference type="InterPro" id="IPR011779">
    <property type="entry name" value="SO4_adenylTrfase_lsu"/>
</dbReference>
<sequence length="602" mass="67942">MNNTKGEQDLNLVIAGHVDHGKSTIIGRMLADTDSLPEGKLEQVKETCRKNSKPFEYAFLLDALKDEQAQGITIDSARVFFQTDMRQYIILDAPGHIEFLKNMVTGAARAEAALLVIDASEGVRENSRRHGYMLSMLGIKQIAVVVNKMDLVDYDQDTYQKIVEEYTDFLAEIGLEAETFIPVSGMLGDNVAAQSDKMDWYHGQTVLEQLDSFENEALPHNKPFRMPVQDVYKFTKGGDDRRIVAGTVEAGEMNVGDEVVFYPSGKKSTVKSIEGFKEDKQHKVKVGKATGFTLDEQIYITRGELAARADEAEPRVSARIKANLFWLARQDLVKDKVYYLKVGTAKVKARLQKINRVIDASNLNQDENKEKIERHDVAEVVFKLDRAMAFDLAGEIEETSRFVIVDEFEIAGGGIISEALEDEQSWVREKVMRRNYKWEQSLISREERAEKYNQKSTLILITGEEDVGKKPTAKALEKRLFNDGKVVYFLGIGNLLYGVDADIKNGNNNNQEEHLRRLAEVSHLMLDAGAILIVTAVELTQADLELIKTTVNPQQIETVWLGDRVTTDLEFDLHIPEFTSEDQVSAQIKGLLQDRGIIFRPW</sequence>
<dbReference type="InterPro" id="IPR044139">
    <property type="entry name" value="CysN_NoDQ_III"/>
</dbReference>
<dbReference type="GeneID" id="57013397"/>
<evidence type="ECO:0000259" key="7">
    <source>
        <dbReference type="PROSITE" id="PS51722"/>
    </source>
</evidence>
<dbReference type="InterPro" id="IPR059117">
    <property type="entry name" value="APS_kinase_dom"/>
</dbReference>
<feature type="domain" description="Tr-type G" evidence="7">
    <location>
        <begin position="7"/>
        <end position="218"/>
    </location>
</feature>
<dbReference type="InterPro" id="IPR009001">
    <property type="entry name" value="Transl_elong_EF1A/Init_IF2_C"/>
</dbReference>
<evidence type="ECO:0000256" key="6">
    <source>
        <dbReference type="ARBA" id="ARBA00023134"/>
    </source>
</evidence>
<dbReference type="InterPro" id="IPR009000">
    <property type="entry name" value="Transl_B-barrel_sf"/>
</dbReference>
<dbReference type="GO" id="GO:0004781">
    <property type="term" value="F:sulfate adenylyltransferase (ATP) activity"/>
    <property type="evidence" value="ECO:0007669"/>
    <property type="project" value="UniProtKB-EC"/>
</dbReference>
<dbReference type="Gene3D" id="3.40.50.300">
    <property type="entry name" value="P-loop containing nucleotide triphosphate hydrolases"/>
    <property type="match status" value="2"/>
</dbReference>
<keyword evidence="4" id="KW-0547">Nucleotide-binding</keyword>
<dbReference type="GO" id="GO:0005525">
    <property type="term" value="F:GTP binding"/>
    <property type="evidence" value="ECO:0007669"/>
    <property type="project" value="UniProtKB-KW"/>
</dbReference>
<dbReference type="SUPFAM" id="SSF52540">
    <property type="entry name" value="P-loop containing nucleoside triphosphate hydrolases"/>
    <property type="match status" value="1"/>
</dbReference>
<dbReference type="SUPFAM" id="SSF50447">
    <property type="entry name" value="Translation proteins"/>
    <property type="match status" value="1"/>
</dbReference>
<dbReference type="PANTHER" id="PTHR23115">
    <property type="entry name" value="TRANSLATION FACTOR"/>
    <property type="match status" value="1"/>
</dbReference>
<dbReference type="GO" id="GO:0003924">
    <property type="term" value="F:GTPase activity"/>
    <property type="evidence" value="ECO:0007669"/>
    <property type="project" value="InterPro"/>
</dbReference>
<dbReference type="InterPro" id="IPR044138">
    <property type="entry name" value="CysN_II"/>
</dbReference>
<dbReference type="Pfam" id="PF22594">
    <property type="entry name" value="GTP-eEF1A_C"/>
    <property type="match status" value="1"/>
</dbReference>
<dbReference type="GO" id="GO:0005524">
    <property type="term" value="F:ATP binding"/>
    <property type="evidence" value="ECO:0007669"/>
    <property type="project" value="UniProtKB-KW"/>
</dbReference>
<reference evidence="8 9" key="1">
    <citation type="submission" date="2019-03" db="EMBL/GenBank/DDBJ databases">
        <title>Subsurface microbial communities from deep shales in Ohio and West Virginia, USA.</title>
        <authorList>
            <person name="Wrighton K."/>
        </authorList>
    </citation>
    <scope>NUCLEOTIDE SEQUENCE [LARGE SCALE GENOMIC DNA]</scope>
    <source>
        <strain evidence="8 9">DSMZ 11287</strain>
    </source>
</reference>
<evidence type="ECO:0000256" key="5">
    <source>
        <dbReference type="ARBA" id="ARBA00022840"/>
    </source>
</evidence>
<dbReference type="EMBL" id="SOEF01000027">
    <property type="protein sequence ID" value="TDX41406.1"/>
    <property type="molecule type" value="Genomic_DNA"/>
</dbReference>
<dbReference type="SUPFAM" id="SSF50465">
    <property type="entry name" value="EF-Tu/eEF-1alpha/eIF2-gamma C-terminal domain"/>
    <property type="match status" value="1"/>
</dbReference>
<dbReference type="GO" id="GO:0006790">
    <property type="term" value="P:sulfur compound metabolic process"/>
    <property type="evidence" value="ECO:0007669"/>
    <property type="project" value="InterPro"/>
</dbReference>
<keyword evidence="3" id="KW-0548">Nucleotidyltransferase</keyword>
<organism evidence="8 9">
    <name type="scientific">Halanaerobium congolense</name>
    <dbReference type="NCBI Taxonomy" id="54121"/>
    <lineage>
        <taxon>Bacteria</taxon>
        <taxon>Bacillati</taxon>
        <taxon>Bacillota</taxon>
        <taxon>Clostridia</taxon>
        <taxon>Halanaerobiales</taxon>
        <taxon>Halanaerobiaceae</taxon>
        <taxon>Halanaerobium</taxon>
    </lineage>
</organism>
<dbReference type="RefSeq" id="WP_134059879.1">
    <property type="nucleotide sequence ID" value="NZ_SOEF01000027.1"/>
</dbReference>
<dbReference type="CDD" id="cd03695">
    <property type="entry name" value="CysN_NodQ_II"/>
    <property type="match status" value="1"/>
</dbReference>
<dbReference type="InterPro" id="IPR041757">
    <property type="entry name" value="CysN_GTP-bd"/>
</dbReference>
<dbReference type="CDD" id="cd04095">
    <property type="entry name" value="CysN_NoDQ_III"/>
    <property type="match status" value="1"/>
</dbReference>
<dbReference type="Pfam" id="PF00009">
    <property type="entry name" value="GTP_EFTU"/>
    <property type="match status" value="1"/>
</dbReference>
<dbReference type="NCBIfam" id="TIGR02034">
    <property type="entry name" value="CysN"/>
    <property type="match status" value="1"/>
</dbReference>
<dbReference type="EC" id="2.7.7.4" evidence="1"/>
<dbReference type="Gene3D" id="2.40.30.10">
    <property type="entry name" value="Translation factors"/>
    <property type="match status" value="2"/>
</dbReference>
<dbReference type="Pfam" id="PF01583">
    <property type="entry name" value="APS_kinase"/>
    <property type="match status" value="1"/>
</dbReference>
<evidence type="ECO:0000256" key="3">
    <source>
        <dbReference type="ARBA" id="ARBA00022695"/>
    </source>
</evidence>
<evidence type="ECO:0000313" key="9">
    <source>
        <dbReference type="Proteomes" id="UP000295472"/>
    </source>
</evidence>
<dbReference type="InterPro" id="IPR050100">
    <property type="entry name" value="TRAFAC_GTPase_members"/>
</dbReference>
<dbReference type="PROSITE" id="PS00301">
    <property type="entry name" value="G_TR_1"/>
    <property type="match status" value="1"/>
</dbReference>